<evidence type="ECO:0000259" key="1">
    <source>
        <dbReference type="Pfam" id="PF00126"/>
    </source>
</evidence>
<organism evidence="2 3">
    <name type="scientific">Ensifer adhaerens</name>
    <name type="common">Sinorhizobium morelense</name>
    <dbReference type="NCBI Taxonomy" id="106592"/>
    <lineage>
        <taxon>Bacteria</taxon>
        <taxon>Pseudomonadati</taxon>
        <taxon>Pseudomonadota</taxon>
        <taxon>Alphaproteobacteria</taxon>
        <taxon>Hyphomicrobiales</taxon>
        <taxon>Rhizobiaceae</taxon>
        <taxon>Sinorhizobium/Ensifer group</taxon>
        <taxon>Ensifer</taxon>
    </lineage>
</organism>
<comment type="caution">
    <text evidence="2">The sequence shown here is derived from an EMBL/GenBank/DDBJ whole genome shotgun (WGS) entry which is preliminary data.</text>
</comment>
<accession>A0A0L8BWF5</accession>
<dbReference type="SUPFAM" id="SSF46785">
    <property type="entry name" value="Winged helix' DNA-binding domain"/>
    <property type="match status" value="1"/>
</dbReference>
<protein>
    <recommendedName>
        <fullName evidence="1">HTH lysR-type domain-containing protein</fullName>
    </recommendedName>
</protein>
<dbReference type="InterPro" id="IPR036388">
    <property type="entry name" value="WH-like_DNA-bd_sf"/>
</dbReference>
<proteinExistence type="predicted"/>
<dbReference type="AlphaFoldDB" id="A0A0L8BWF5"/>
<evidence type="ECO:0000313" key="3">
    <source>
        <dbReference type="Proteomes" id="UP000037425"/>
    </source>
</evidence>
<reference evidence="3" key="1">
    <citation type="submission" date="2015-07" db="EMBL/GenBank/DDBJ databases">
        <title>Whole genome sequence of an Ensifer adhaerens strain isolated from a cave pool in the Wind Cave National Park.</title>
        <authorList>
            <person name="Eng W.W.H."/>
            <person name="Gan H.M."/>
            <person name="Barton H.A."/>
            <person name="Savka M.A."/>
        </authorList>
    </citation>
    <scope>NUCLEOTIDE SEQUENCE [LARGE SCALE GENOMIC DNA]</scope>
    <source>
        <strain evidence="3">SD006</strain>
    </source>
</reference>
<dbReference type="PATRIC" id="fig|106592.7.peg.6748"/>
<dbReference type="InterPro" id="IPR036390">
    <property type="entry name" value="WH_DNA-bd_sf"/>
</dbReference>
<dbReference type="RefSeq" id="WP_053249262.1">
    <property type="nucleotide sequence ID" value="NZ_LGAP01000006.1"/>
</dbReference>
<gene>
    <name evidence="2" type="ORF">AC244_13120</name>
</gene>
<evidence type="ECO:0000313" key="2">
    <source>
        <dbReference type="EMBL" id="KOF18923.1"/>
    </source>
</evidence>
<dbReference type="Gene3D" id="1.10.10.10">
    <property type="entry name" value="Winged helix-like DNA-binding domain superfamily/Winged helix DNA-binding domain"/>
    <property type="match status" value="1"/>
</dbReference>
<dbReference type="Pfam" id="PF00126">
    <property type="entry name" value="HTH_1"/>
    <property type="match status" value="1"/>
</dbReference>
<dbReference type="InterPro" id="IPR000847">
    <property type="entry name" value="LysR_HTH_N"/>
</dbReference>
<dbReference type="Proteomes" id="UP000037425">
    <property type="component" value="Unassembled WGS sequence"/>
</dbReference>
<feature type="domain" description="HTH lysR-type" evidence="1">
    <location>
        <begin position="11"/>
        <end position="59"/>
    </location>
</feature>
<name>A0A0L8BWF5_ENSAD</name>
<dbReference type="EMBL" id="LGAP01000006">
    <property type="protein sequence ID" value="KOF18923.1"/>
    <property type="molecule type" value="Genomic_DNA"/>
</dbReference>
<sequence length="71" mass="8207">MEHRLLDRISLEAFRVFDAASRHMDFSRAGRELNITRAAGRRRGKNLELTPQDVRLFQRVRTIIPAGTCRG</sequence>
<dbReference type="GO" id="GO:0003700">
    <property type="term" value="F:DNA-binding transcription factor activity"/>
    <property type="evidence" value="ECO:0007669"/>
    <property type="project" value="InterPro"/>
</dbReference>